<gene>
    <name evidence="20" type="ORF">SSS_4097</name>
</gene>
<dbReference type="InterPro" id="IPR002049">
    <property type="entry name" value="LE_dom"/>
</dbReference>
<sequence length="1533" mass="171857">MNVQLNLDRIILIVDYFLIFYIAVISFVIDGCYRSNSNQPNACLKKNCHLGAQCLLSFDGRTAECVCMEKCPSYGDSQGSRLICGSDGNDYPNLCELNRYSCEVAKEFYVRYNGSCDPCYGIKCPASQVCQIDDNRNPICKCNAACGQEFEPVCGSDGKTYINECTLRVEACRNRKSLRILHQKSCAENNACKVLKCSHYQECEINRYGIATCLCPQQCSKILKPVCGTDGETYDSECDLKRLACLEHRNVSIRYMGSCALENFCHRNHGICKFGSICGLSRDGNYTCLCPQCSEEYEPICGSNGVTYKNVCKFRKDMCEKQINNITFSDGPCIGCENLNCQFYAKCETHENKGLCVCPKNCPKTFDPVCGSDLKTYPNECELRVSSCQKKKHIIVIKQGPCNSCQNVHCQFGSRCENGVCVCPKKCPSYIAPVCGSNNVTYENHCQLMVSACSRSKKIAVQYKGHCESLTQPRIKFSETIVKPCTYNTCRYGGLCAIDTQSNQQHCLCSFNCSNISIFVEKICGSDGRIYDNECVFREEICIRQQEIRKMEMIFCKKFLNIPCHGEPPLINSVTKKEYDCHQQSCPKDSYCHRGADFAKCCQELDFEEDCSDTVFGCCPDDKTPALGPNYGGCPNVCQCNRLGSYLTKCDPKTKQCYCKPGVGGLRCDRCEAGYWGLHKINEGNAGCIPCKCVKMGSSRTDCEQMTGRCVCKQGFQGMKCDICSDKNADETEKCPVNNATTVTNQQAISNSCQDSEQCRFGSVCIDSKCVCDFKCPYSDQIVCGSDGQIHESRCHMEFESCKSSKEIVVLPKSQCSTTTIFDNHFSIDDSDDTATTSPVRRSTYYLDYERSKQSIVPDRSNLNSEGILLNTSPTIPTINGDDNDGRDDDLTLLDSGSRSAHFNGNSLIEMETLKAHEKIYISLEMIPFSSDGIILYNGQTNTGEGDYIALMIKNSIIEFKFNLGSGSVILKGPRPVKLGSKISIEINRRFSQASLTINNEQIIGENRGPHRLLDLGSNFYLGGLPSSNFKIINDVLQVKKNFTGCIHSMIINQERIFLFNNFFKQSLINVDNCDKKACAKSFCHNNGYCEHLKDIENQIDSIHCVCSRKYQGDRCESKICTGHRCTFCQYDPNLCNQSVMDFWNQSFIQLPTLQGISHQFNIEVWLMARSPDGLILFNGYTEGDFLQLKLEQGFIKFDFNLGSPQNKSSSVSISSLERISLGEWHRIVMIRQSKIGILQINDLPSIKDTAKGNLNELNLNQPLYLGGLPESEPNQFFNGAIQRITINGIILKNLIDKAQDLVDVQPYQGPPCGLNNPCHNNGKCSPWLNTPICQCGRFFHGEFCEKHYKSDSKIVPLKTDDLNEIVIDLLTANYQQNFIELKLRTRRKNGLVFWLGNDPHKNEFQMDYIALIVIDGFLEFSFNLGKQSNHLSIRGPIRISDGEIHRVLLMRNKRIGIIEIDERHMSSGVSEEGATELNTNGKLHLGGSGTQSLPKSLPKSYHQKFIGCIELLRVEANLLISNKNNLFGCQEI</sequence>
<feature type="domain" description="Laminin G" evidence="16">
    <location>
        <begin position="898"/>
        <end position="1074"/>
    </location>
</feature>
<reference evidence="20" key="2">
    <citation type="submission" date="2020-01" db="EMBL/GenBank/DDBJ databases">
        <authorList>
            <person name="Korhonen P.K.K."/>
            <person name="Guangxu M.G."/>
            <person name="Wang T.W."/>
            <person name="Stroehlein A.J.S."/>
            <person name="Young N.D."/>
            <person name="Ang C.-S.A."/>
            <person name="Fernando D.W.F."/>
            <person name="Lu H.L."/>
            <person name="Taylor S.T."/>
            <person name="Ehtesham M.E.M."/>
            <person name="Najaraj S.H.N."/>
            <person name="Harsha G.H.G."/>
            <person name="Madugundu A.M."/>
            <person name="Renuse S.R."/>
            <person name="Holt D.H."/>
            <person name="Pandey A.P."/>
            <person name="Papenfuss A.P."/>
            <person name="Gasser R.B.G."/>
            <person name="Fischer K.F."/>
        </authorList>
    </citation>
    <scope>NUCLEOTIDE SEQUENCE</scope>
    <source>
        <strain evidence="20">SSS_KF_BRIS2020</strain>
    </source>
</reference>
<dbReference type="EMBL" id="WVUK01000062">
    <property type="protein sequence ID" value="KAF7490690.1"/>
    <property type="molecule type" value="Genomic_DNA"/>
</dbReference>
<evidence type="ECO:0000256" key="7">
    <source>
        <dbReference type="ARBA" id="ARBA00022782"/>
    </source>
</evidence>
<keyword evidence="5" id="KW-0732">Signal</keyword>
<dbReference type="InterPro" id="IPR013320">
    <property type="entry name" value="ConA-like_dom_sf"/>
</dbReference>
<keyword evidence="13" id="KW-0245">EGF-like domain</keyword>
<dbReference type="PANTHER" id="PTHR10913:SF45">
    <property type="entry name" value="FOLLISTATIN, ISOFORM A-RELATED"/>
    <property type="match status" value="1"/>
</dbReference>
<dbReference type="InterPro" id="IPR003884">
    <property type="entry name" value="FacI_MAC"/>
</dbReference>
<dbReference type="Pfam" id="PF07648">
    <property type="entry name" value="Kazal_2"/>
    <property type="match status" value="8"/>
</dbReference>
<dbReference type="SUPFAM" id="SSF57196">
    <property type="entry name" value="EGF/Laminin"/>
    <property type="match status" value="2"/>
</dbReference>
<comment type="caution">
    <text evidence="13">Lacks conserved residue(s) required for the propagation of feature annotation.</text>
</comment>
<keyword evidence="8" id="KW-0084">Basement membrane</keyword>
<evidence type="ECO:0000256" key="13">
    <source>
        <dbReference type="PROSITE-ProRule" id="PRU00076"/>
    </source>
</evidence>
<keyword evidence="15" id="KW-0472">Membrane</keyword>
<evidence type="ECO:0000313" key="21">
    <source>
        <dbReference type="EnsemblMetazoa" id="KAF7490690.1"/>
    </source>
</evidence>
<dbReference type="Gene3D" id="2.10.25.10">
    <property type="entry name" value="Laminin"/>
    <property type="match status" value="4"/>
</dbReference>
<feature type="domain" description="Kazal-like" evidence="19">
    <location>
        <begin position="771"/>
        <end position="818"/>
    </location>
</feature>
<dbReference type="Pfam" id="PF02210">
    <property type="entry name" value="Laminin_G_2"/>
    <property type="match status" value="1"/>
</dbReference>
<keyword evidence="6" id="KW-0677">Repeat</keyword>
<dbReference type="SMART" id="SM00180">
    <property type="entry name" value="EGF_Lam"/>
    <property type="match status" value="2"/>
</dbReference>
<evidence type="ECO:0000256" key="11">
    <source>
        <dbReference type="ARBA" id="ARBA00023180"/>
    </source>
</evidence>
<feature type="disulfide bond" evidence="13">
    <location>
        <begin position="1107"/>
        <end position="1116"/>
    </location>
</feature>
<accession>A0A834R573</accession>
<keyword evidence="4" id="KW-0646">Protease inhibitor</keyword>
<dbReference type="SMART" id="SM00057">
    <property type="entry name" value="FIMAC"/>
    <property type="match status" value="4"/>
</dbReference>
<dbReference type="InterPro" id="IPR050653">
    <property type="entry name" value="Prot_Inhib_GrowthFact_Antg"/>
</dbReference>
<evidence type="ECO:0000313" key="20">
    <source>
        <dbReference type="EMBL" id="KAF7490690.1"/>
    </source>
</evidence>
<dbReference type="CDD" id="cd00104">
    <property type="entry name" value="KAZAL_FS"/>
    <property type="match status" value="7"/>
</dbReference>
<dbReference type="GO" id="GO:0005576">
    <property type="term" value="C:extracellular region"/>
    <property type="evidence" value="ECO:0007669"/>
    <property type="project" value="TreeGrafter"/>
</dbReference>
<name>A0A834R573_SARSC</name>
<feature type="domain" description="EGF-like" evidence="17">
    <location>
        <begin position="1075"/>
        <end position="1117"/>
    </location>
</feature>
<feature type="domain" description="Kazal-like" evidence="19">
    <location>
        <begin position="66"/>
        <end position="118"/>
    </location>
</feature>
<keyword evidence="3" id="KW-0272">Extracellular matrix</keyword>
<dbReference type="SUPFAM" id="SSF100895">
    <property type="entry name" value="Kazal-type serine protease inhibitors"/>
    <property type="match status" value="8"/>
</dbReference>
<protein>
    <submittedName>
        <fullName evidence="20">Agrin</fullName>
    </submittedName>
</protein>
<dbReference type="SMART" id="SM00282">
    <property type="entry name" value="LamG"/>
    <property type="match status" value="3"/>
</dbReference>
<evidence type="ECO:0000256" key="12">
    <source>
        <dbReference type="ARBA" id="ARBA00023292"/>
    </source>
</evidence>
<feature type="domain" description="Laminin G" evidence="16">
    <location>
        <begin position="1138"/>
        <end position="1319"/>
    </location>
</feature>
<evidence type="ECO:0000256" key="6">
    <source>
        <dbReference type="ARBA" id="ARBA00022737"/>
    </source>
</evidence>
<keyword evidence="22" id="KW-1185">Reference proteome</keyword>
<keyword evidence="11" id="KW-0325">Glycoprotein</keyword>
<evidence type="ECO:0000259" key="18">
    <source>
        <dbReference type="PROSITE" id="PS50027"/>
    </source>
</evidence>
<dbReference type="EnsemblMetazoa" id="SSS_4097s_mrna">
    <property type="protein sequence ID" value="KAF7490690.1"/>
    <property type="gene ID" value="SSS_4097"/>
</dbReference>
<feature type="disulfide bond" evidence="14">
    <location>
        <begin position="638"/>
        <end position="650"/>
    </location>
</feature>
<reference evidence="21" key="3">
    <citation type="submission" date="2022-06" db="UniProtKB">
        <authorList>
            <consortium name="EnsemblMetazoa"/>
        </authorList>
    </citation>
    <scope>IDENTIFICATION</scope>
</reference>
<feature type="disulfide bond" evidence="13">
    <location>
        <begin position="1336"/>
        <end position="1345"/>
    </location>
</feature>
<dbReference type="Pfam" id="PF00054">
    <property type="entry name" value="Laminin_G_1"/>
    <property type="match status" value="2"/>
</dbReference>
<keyword evidence="15" id="KW-0812">Transmembrane</keyword>
<dbReference type="PRINTS" id="PR00011">
    <property type="entry name" value="EGFLAMININ"/>
</dbReference>
<keyword evidence="2" id="KW-0964">Secreted</keyword>
<dbReference type="InterPro" id="IPR036058">
    <property type="entry name" value="Kazal_dom_sf"/>
</dbReference>
<reference evidence="22" key="1">
    <citation type="journal article" date="2020" name="PLoS Negl. Trop. Dis.">
        <title>High-quality nuclear genome for Sarcoptes scabiei-A critical resource for a neglected parasite.</title>
        <authorList>
            <person name="Korhonen P.K."/>
            <person name="Gasser R.B."/>
            <person name="Ma G."/>
            <person name="Wang T."/>
            <person name="Stroehlein A.J."/>
            <person name="Young N.D."/>
            <person name="Ang C.S."/>
            <person name="Fernando D.D."/>
            <person name="Lu H.C."/>
            <person name="Taylor S."/>
            <person name="Reynolds S.L."/>
            <person name="Mofiz E."/>
            <person name="Najaraj S.H."/>
            <person name="Gowda H."/>
            <person name="Madugundu A."/>
            <person name="Renuse S."/>
            <person name="Holt D."/>
            <person name="Pandey A."/>
            <person name="Papenfuss A.T."/>
            <person name="Fischer K."/>
        </authorList>
    </citation>
    <scope>NUCLEOTIDE SEQUENCE [LARGE SCALE GENOMIC DNA]</scope>
</reference>
<evidence type="ECO:0000259" key="16">
    <source>
        <dbReference type="PROSITE" id="PS50025"/>
    </source>
</evidence>
<dbReference type="InterPro" id="IPR002350">
    <property type="entry name" value="Kazal_dom"/>
</dbReference>
<dbReference type="SMART" id="SM00280">
    <property type="entry name" value="KAZAL"/>
    <property type="match status" value="8"/>
</dbReference>
<organism evidence="20">
    <name type="scientific">Sarcoptes scabiei</name>
    <name type="common">Itch mite</name>
    <name type="synonym">Acarus scabiei</name>
    <dbReference type="NCBI Taxonomy" id="52283"/>
    <lineage>
        <taxon>Eukaryota</taxon>
        <taxon>Metazoa</taxon>
        <taxon>Ecdysozoa</taxon>
        <taxon>Arthropoda</taxon>
        <taxon>Chelicerata</taxon>
        <taxon>Arachnida</taxon>
        <taxon>Acari</taxon>
        <taxon>Acariformes</taxon>
        <taxon>Sarcoptiformes</taxon>
        <taxon>Astigmata</taxon>
        <taxon>Psoroptidia</taxon>
        <taxon>Sarcoptoidea</taxon>
        <taxon>Sarcoptidae</taxon>
        <taxon>Sarcoptinae</taxon>
        <taxon>Sarcoptes</taxon>
    </lineage>
</organism>
<dbReference type="PROSITE" id="PS50026">
    <property type="entry name" value="EGF_3"/>
    <property type="match status" value="2"/>
</dbReference>
<dbReference type="Gene3D" id="3.30.60.30">
    <property type="match status" value="8"/>
</dbReference>
<dbReference type="PROSITE" id="PS50027">
    <property type="entry name" value="EGF_LAM_2"/>
    <property type="match status" value="1"/>
</dbReference>
<evidence type="ECO:0000256" key="9">
    <source>
        <dbReference type="ARBA" id="ARBA00022900"/>
    </source>
</evidence>
<dbReference type="FunFam" id="2.10.25.10:FF:000209">
    <property type="entry name" value="Laminin subunit alpha 5"/>
    <property type="match status" value="1"/>
</dbReference>
<feature type="domain" description="Kazal-like" evidence="19">
    <location>
        <begin position="422"/>
        <end position="469"/>
    </location>
</feature>
<dbReference type="Proteomes" id="UP000070412">
    <property type="component" value="Unassembled WGS sequence"/>
</dbReference>
<feature type="domain" description="Kazal-like" evidence="19">
    <location>
        <begin position="134"/>
        <end position="188"/>
    </location>
</feature>
<feature type="disulfide bond" evidence="14">
    <location>
        <begin position="659"/>
        <end position="668"/>
    </location>
</feature>
<dbReference type="FunFam" id="3.30.60.30:FF:000024">
    <property type="entry name" value="Transmembrane agrin"/>
    <property type="match status" value="2"/>
</dbReference>
<comment type="subcellular location">
    <subcellularLocation>
        <location evidence="1">Secreted</location>
        <location evidence="1">Extracellular space</location>
        <location evidence="1">Extracellular matrix</location>
        <location evidence="1">Basement membrane</location>
    </subcellularLocation>
</comment>
<dbReference type="PROSITE" id="PS51465">
    <property type="entry name" value="KAZAL_2"/>
    <property type="match status" value="8"/>
</dbReference>
<dbReference type="SMART" id="SM00274">
    <property type="entry name" value="FOLN"/>
    <property type="match status" value="5"/>
</dbReference>
<dbReference type="CDD" id="cd00055">
    <property type="entry name" value="EGF_Lam"/>
    <property type="match status" value="2"/>
</dbReference>
<keyword evidence="10 13" id="KW-1015">Disulfide bond</keyword>
<dbReference type="InterPro" id="IPR000742">
    <property type="entry name" value="EGF"/>
</dbReference>
<dbReference type="Pfam" id="PF00053">
    <property type="entry name" value="EGF_laminin"/>
    <property type="match status" value="2"/>
</dbReference>
<evidence type="ECO:0000256" key="8">
    <source>
        <dbReference type="ARBA" id="ARBA00022869"/>
    </source>
</evidence>
<dbReference type="InterPro" id="IPR003645">
    <property type="entry name" value="Fol_N"/>
</dbReference>
<dbReference type="Gene3D" id="2.60.120.200">
    <property type="match status" value="3"/>
</dbReference>
<dbReference type="OrthoDB" id="88467at2759"/>
<evidence type="ECO:0000256" key="4">
    <source>
        <dbReference type="ARBA" id="ARBA00022690"/>
    </source>
</evidence>
<keyword evidence="12 14" id="KW-0424">Laminin EGF-like domain</keyword>
<dbReference type="InterPro" id="IPR001791">
    <property type="entry name" value="Laminin_G"/>
</dbReference>
<feature type="domain" description="Kazal-like" evidence="19">
    <location>
        <begin position="214"/>
        <end position="261"/>
    </location>
</feature>
<evidence type="ECO:0000256" key="3">
    <source>
        <dbReference type="ARBA" id="ARBA00022530"/>
    </source>
</evidence>
<feature type="disulfide bond" evidence="14">
    <location>
        <begin position="640"/>
        <end position="657"/>
    </location>
</feature>
<proteinExistence type="predicted"/>
<feature type="domain" description="Laminin EGF-like" evidence="18">
    <location>
        <begin position="638"/>
        <end position="690"/>
    </location>
</feature>
<evidence type="ECO:0000313" key="22">
    <source>
        <dbReference type="Proteomes" id="UP000070412"/>
    </source>
</evidence>
<feature type="domain" description="Kazal-like" evidence="19">
    <location>
        <begin position="289"/>
        <end position="335"/>
    </location>
</feature>
<evidence type="ECO:0000259" key="17">
    <source>
        <dbReference type="PROSITE" id="PS50026"/>
    </source>
</evidence>
<feature type="domain" description="EGF-like" evidence="17">
    <location>
        <begin position="1309"/>
        <end position="1346"/>
    </location>
</feature>
<dbReference type="SUPFAM" id="SSF49899">
    <property type="entry name" value="Concanavalin A-like lectins/glucanases"/>
    <property type="match status" value="3"/>
</dbReference>
<dbReference type="PROSITE" id="PS50025">
    <property type="entry name" value="LAM_G_DOMAIN"/>
    <property type="match status" value="3"/>
</dbReference>
<evidence type="ECO:0000259" key="19">
    <source>
        <dbReference type="PROSITE" id="PS51465"/>
    </source>
</evidence>
<dbReference type="CDD" id="cd00110">
    <property type="entry name" value="LamG"/>
    <property type="match status" value="3"/>
</dbReference>
<keyword evidence="15" id="KW-1133">Transmembrane helix</keyword>
<dbReference type="PROSITE" id="PS01248">
    <property type="entry name" value="EGF_LAM_1"/>
    <property type="match status" value="1"/>
</dbReference>
<evidence type="ECO:0000256" key="10">
    <source>
        <dbReference type="ARBA" id="ARBA00023157"/>
    </source>
</evidence>
<evidence type="ECO:0000256" key="15">
    <source>
        <dbReference type="SAM" id="Phobius"/>
    </source>
</evidence>
<dbReference type="PROSITE" id="PS00022">
    <property type="entry name" value="EGF_1"/>
    <property type="match status" value="2"/>
</dbReference>
<dbReference type="GO" id="GO:0030154">
    <property type="term" value="P:cell differentiation"/>
    <property type="evidence" value="ECO:0007669"/>
    <property type="project" value="UniProtKB-KW"/>
</dbReference>
<feature type="domain" description="Kazal-like" evidence="19">
    <location>
        <begin position="357"/>
        <end position="404"/>
    </location>
</feature>
<feature type="domain" description="Laminin G" evidence="16">
    <location>
        <begin position="1355"/>
        <end position="1530"/>
    </location>
</feature>
<evidence type="ECO:0000256" key="5">
    <source>
        <dbReference type="ARBA" id="ARBA00022729"/>
    </source>
</evidence>
<dbReference type="SMART" id="SM00181">
    <property type="entry name" value="EGF"/>
    <property type="match status" value="5"/>
</dbReference>
<dbReference type="FunFam" id="3.30.60.30:FF:000040">
    <property type="entry name" value="Agrin, putative"/>
    <property type="match status" value="1"/>
</dbReference>
<dbReference type="GO" id="GO:0005604">
    <property type="term" value="C:basement membrane"/>
    <property type="evidence" value="ECO:0007669"/>
    <property type="project" value="UniProtKB-SubCell"/>
</dbReference>
<keyword evidence="7" id="KW-0221">Differentiation</keyword>
<evidence type="ECO:0000256" key="2">
    <source>
        <dbReference type="ARBA" id="ARBA00022525"/>
    </source>
</evidence>
<dbReference type="PANTHER" id="PTHR10913">
    <property type="entry name" value="FOLLISTATIN-RELATED"/>
    <property type="match status" value="1"/>
</dbReference>
<evidence type="ECO:0000256" key="1">
    <source>
        <dbReference type="ARBA" id="ARBA00004302"/>
    </source>
</evidence>
<evidence type="ECO:0000256" key="14">
    <source>
        <dbReference type="PROSITE-ProRule" id="PRU00460"/>
    </source>
</evidence>
<keyword evidence="9" id="KW-0722">Serine protease inhibitor</keyword>
<dbReference type="FunFam" id="3.30.60.30:FF:000049">
    <property type="entry name" value="Predicted protein"/>
    <property type="match status" value="1"/>
</dbReference>
<feature type="transmembrane region" description="Helical" evidence="15">
    <location>
        <begin position="12"/>
        <end position="29"/>
    </location>
</feature>
<feature type="domain" description="Kazal-like" evidence="19">
    <location>
        <begin position="508"/>
        <end position="566"/>
    </location>
</feature>